<reference evidence="3 5" key="1">
    <citation type="submission" date="2020-12" db="EMBL/GenBank/DDBJ databases">
        <title>FDA dAtabase for Regulatory Grade micrObial Sequences (FDA-ARGOS): Supporting development and validation of Infectious Disease Dx tests.</title>
        <authorList>
            <person name="Sproer C."/>
            <person name="Gronow S."/>
            <person name="Severitt S."/>
            <person name="Schroder I."/>
            <person name="Tallon L."/>
            <person name="Sadzewicz L."/>
            <person name="Zhao X."/>
            <person name="Boylan J."/>
            <person name="Ott S."/>
            <person name="Bowen H."/>
            <person name="Vavikolanu K."/>
            <person name="Mehta A."/>
            <person name="Aluvathingal J."/>
            <person name="Nadendla S."/>
            <person name="Lowell S."/>
            <person name="Myers T."/>
            <person name="Yan Y."/>
            <person name="Sichtig H."/>
        </authorList>
    </citation>
    <scope>NUCLEOTIDE SEQUENCE [LARGE SCALE GENOMIC DNA]</scope>
    <source>
        <strain evidence="3 5">FDAARGOS_1053</strain>
        <strain evidence="4">FDAARGOS_1191</strain>
    </source>
</reference>
<dbReference type="AlphaFoldDB" id="A0A7T4EHH1"/>
<dbReference type="Proteomes" id="UP000596145">
    <property type="component" value="Chromosome"/>
</dbReference>
<dbReference type="RefSeq" id="WP_159447602.1">
    <property type="nucleotide sequence ID" value="NZ_CP066007.1"/>
</dbReference>
<feature type="chain" id="PRO_5038467041" evidence="2">
    <location>
        <begin position="19"/>
        <end position="56"/>
    </location>
</feature>
<evidence type="ECO:0000313" key="5">
    <source>
        <dbReference type="Proteomes" id="UP000596145"/>
    </source>
</evidence>
<keyword evidence="2" id="KW-0732">Signal</keyword>
<dbReference type="EMBL" id="CP066007">
    <property type="protein sequence ID" value="QQB47480.1"/>
    <property type="molecule type" value="Genomic_DNA"/>
</dbReference>
<evidence type="ECO:0000256" key="1">
    <source>
        <dbReference type="SAM" id="MobiDB-lite"/>
    </source>
</evidence>
<protein>
    <submittedName>
        <fullName evidence="3">Uncharacterized protein</fullName>
    </submittedName>
</protein>
<dbReference type="GeneID" id="92760659"/>
<organism evidence="3 5">
    <name type="scientific">Corynebacterium glucuronolyticum</name>
    <dbReference type="NCBI Taxonomy" id="39791"/>
    <lineage>
        <taxon>Bacteria</taxon>
        <taxon>Bacillati</taxon>
        <taxon>Actinomycetota</taxon>
        <taxon>Actinomycetes</taxon>
        <taxon>Mycobacteriales</taxon>
        <taxon>Corynebacteriaceae</taxon>
        <taxon>Corynebacterium</taxon>
    </lineage>
</organism>
<gene>
    <name evidence="3" type="ORF">I6I10_06270</name>
    <name evidence="4" type="ORF">I6J21_09215</name>
</gene>
<name>A0A7T4EHH1_9CORY</name>
<evidence type="ECO:0000313" key="3">
    <source>
        <dbReference type="EMBL" id="QQB47480.1"/>
    </source>
</evidence>
<sequence>MRSRAVVAVAIATGLTVAGCSTGTSDYPPTEPLSTEKVAPTTETTTPGIGLPDPVK</sequence>
<evidence type="ECO:0000313" key="4">
    <source>
        <dbReference type="EMBL" id="QRP69968.1"/>
    </source>
</evidence>
<dbReference type="PROSITE" id="PS51257">
    <property type="entry name" value="PROKAR_LIPOPROTEIN"/>
    <property type="match status" value="1"/>
</dbReference>
<accession>A0A7T4EHH1</accession>
<dbReference type="EMBL" id="CP069534">
    <property type="protein sequence ID" value="QRP69968.1"/>
    <property type="molecule type" value="Genomic_DNA"/>
</dbReference>
<evidence type="ECO:0000256" key="2">
    <source>
        <dbReference type="SAM" id="SignalP"/>
    </source>
</evidence>
<feature type="signal peptide" evidence="2">
    <location>
        <begin position="1"/>
        <end position="18"/>
    </location>
</feature>
<feature type="region of interest" description="Disordered" evidence="1">
    <location>
        <begin position="18"/>
        <end position="56"/>
    </location>
</feature>
<proteinExistence type="predicted"/>
<dbReference type="Proteomes" id="UP000617681">
    <property type="component" value="Chromosome"/>
</dbReference>